<evidence type="ECO:0000256" key="7">
    <source>
        <dbReference type="RuleBase" id="RU363032"/>
    </source>
</evidence>
<evidence type="ECO:0000313" key="11">
    <source>
        <dbReference type="Proteomes" id="UP001165283"/>
    </source>
</evidence>
<evidence type="ECO:0000256" key="2">
    <source>
        <dbReference type="ARBA" id="ARBA00022448"/>
    </source>
</evidence>
<dbReference type="CDD" id="cd06261">
    <property type="entry name" value="TM_PBP2"/>
    <property type="match status" value="1"/>
</dbReference>
<evidence type="ECO:0000256" key="3">
    <source>
        <dbReference type="ARBA" id="ARBA00022475"/>
    </source>
</evidence>
<dbReference type="EMBL" id="JAGSOV010000032">
    <property type="protein sequence ID" value="MCO1656129.1"/>
    <property type="molecule type" value="Genomic_DNA"/>
</dbReference>
<evidence type="ECO:0000256" key="5">
    <source>
        <dbReference type="ARBA" id="ARBA00022989"/>
    </source>
</evidence>
<feature type="transmembrane region" description="Helical" evidence="7">
    <location>
        <begin position="213"/>
        <end position="231"/>
    </location>
</feature>
<proteinExistence type="inferred from homology"/>
<evidence type="ECO:0000256" key="8">
    <source>
        <dbReference type="SAM" id="MobiDB-lite"/>
    </source>
</evidence>
<keyword evidence="11" id="KW-1185">Reference proteome</keyword>
<keyword evidence="4 7" id="KW-0812">Transmembrane</keyword>
<feature type="transmembrane region" description="Helical" evidence="7">
    <location>
        <begin position="166"/>
        <end position="193"/>
    </location>
</feature>
<evidence type="ECO:0000256" key="1">
    <source>
        <dbReference type="ARBA" id="ARBA00004651"/>
    </source>
</evidence>
<feature type="domain" description="ABC transmembrane type-1" evidence="9">
    <location>
        <begin position="127"/>
        <end position="333"/>
    </location>
</feature>
<reference evidence="10" key="1">
    <citation type="submission" date="2021-04" db="EMBL/GenBank/DDBJ databases">
        <title>Pseudonocardia sp. nov., isolated from sandy soil of mangrove forest.</title>
        <authorList>
            <person name="Zan Z."/>
            <person name="Huang R."/>
            <person name="Liu W."/>
        </authorList>
    </citation>
    <scope>NUCLEOTIDE SEQUENCE</scope>
    <source>
        <strain evidence="10">S2-4</strain>
    </source>
</reference>
<feature type="compositionally biased region" description="Low complexity" evidence="8">
    <location>
        <begin position="1"/>
        <end position="13"/>
    </location>
</feature>
<keyword evidence="6 7" id="KW-0472">Membrane</keyword>
<keyword evidence="2 7" id="KW-0813">Transport</keyword>
<feature type="transmembrane region" description="Helical" evidence="7">
    <location>
        <begin position="133"/>
        <end position="154"/>
    </location>
</feature>
<keyword evidence="3" id="KW-1003">Cell membrane</keyword>
<comment type="similarity">
    <text evidence="7">Belongs to the binding-protein-dependent transport system permease family.</text>
</comment>
<dbReference type="Proteomes" id="UP001165283">
    <property type="component" value="Unassembled WGS sequence"/>
</dbReference>
<evidence type="ECO:0000256" key="4">
    <source>
        <dbReference type="ARBA" id="ARBA00022692"/>
    </source>
</evidence>
<dbReference type="Gene3D" id="1.10.3720.10">
    <property type="entry name" value="MetI-like"/>
    <property type="match status" value="1"/>
</dbReference>
<evidence type="ECO:0000313" key="10">
    <source>
        <dbReference type="EMBL" id="MCO1656129.1"/>
    </source>
</evidence>
<dbReference type="InterPro" id="IPR035906">
    <property type="entry name" value="MetI-like_sf"/>
</dbReference>
<dbReference type="PANTHER" id="PTHR43163">
    <property type="entry name" value="DIPEPTIDE TRANSPORT SYSTEM PERMEASE PROTEIN DPPB-RELATED"/>
    <property type="match status" value="1"/>
</dbReference>
<comment type="subcellular location">
    <subcellularLocation>
        <location evidence="1 7">Cell membrane</location>
        <topology evidence="1 7">Multi-pass membrane protein</topology>
    </subcellularLocation>
</comment>
<dbReference type="SUPFAM" id="SSF161098">
    <property type="entry name" value="MetI-like"/>
    <property type="match status" value="1"/>
</dbReference>
<dbReference type="Pfam" id="PF19300">
    <property type="entry name" value="BPD_transp_1_N"/>
    <property type="match status" value="1"/>
</dbReference>
<protein>
    <submittedName>
        <fullName evidence="10">ABC transporter permease</fullName>
    </submittedName>
</protein>
<sequence length="349" mass="36817">MTVPTATPAGTAPSDPRDDRAPGRLATVLASPGTRLVGKRVLLAVPIVVGVSILTFWVLNLIPGNAAQQLLGPEATAEQVRALEQELGLDQPGYVRYLDWLGAAVTGDLGTSLVSRQPVTALLGERLAVTGELVGLAFLVSLGLAVPVALLAAYRPGRMFDRVSMLVSITGLSVANYVLALLLVLLFAVELALFPAIGFVPLSQSVAGNLHSMALPVAAISFPLFCFYTRFLRGDLVDQLQGEDYITTARAKGIGPGQVLLRHAFRNSSFGLITVVGLNLGTLIGGTVIVEQIFALPGIGQLMLQAVNTRDFVVVQACVLVFAVVAVLANLVADLLYAVLDPRIRYGSR</sequence>
<evidence type="ECO:0000259" key="9">
    <source>
        <dbReference type="PROSITE" id="PS50928"/>
    </source>
</evidence>
<dbReference type="PANTHER" id="PTHR43163:SF6">
    <property type="entry name" value="DIPEPTIDE TRANSPORT SYSTEM PERMEASE PROTEIN DPPB-RELATED"/>
    <property type="match status" value="1"/>
</dbReference>
<organism evidence="10 11">
    <name type="scientific">Pseudonocardia humida</name>
    <dbReference type="NCBI Taxonomy" id="2800819"/>
    <lineage>
        <taxon>Bacteria</taxon>
        <taxon>Bacillati</taxon>
        <taxon>Actinomycetota</taxon>
        <taxon>Actinomycetes</taxon>
        <taxon>Pseudonocardiales</taxon>
        <taxon>Pseudonocardiaceae</taxon>
        <taxon>Pseudonocardia</taxon>
    </lineage>
</organism>
<evidence type="ECO:0000256" key="6">
    <source>
        <dbReference type="ARBA" id="ARBA00023136"/>
    </source>
</evidence>
<dbReference type="PROSITE" id="PS50928">
    <property type="entry name" value="ABC_TM1"/>
    <property type="match status" value="1"/>
</dbReference>
<comment type="caution">
    <text evidence="10">The sequence shown here is derived from an EMBL/GenBank/DDBJ whole genome shotgun (WGS) entry which is preliminary data.</text>
</comment>
<feature type="transmembrane region" description="Helical" evidence="7">
    <location>
        <begin position="270"/>
        <end position="294"/>
    </location>
</feature>
<dbReference type="InterPro" id="IPR045621">
    <property type="entry name" value="BPD_transp_1_N"/>
</dbReference>
<dbReference type="InterPro" id="IPR000515">
    <property type="entry name" value="MetI-like"/>
</dbReference>
<gene>
    <name evidence="10" type="ORF">KDL28_13805</name>
</gene>
<accession>A0ABT0ZZS6</accession>
<dbReference type="Pfam" id="PF00528">
    <property type="entry name" value="BPD_transp_1"/>
    <property type="match status" value="1"/>
</dbReference>
<dbReference type="RefSeq" id="WP_252438565.1">
    <property type="nucleotide sequence ID" value="NZ_JAGSOV010000032.1"/>
</dbReference>
<feature type="region of interest" description="Disordered" evidence="8">
    <location>
        <begin position="1"/>
        <end position="23"/>
    </location>
</feature>
<feature type="transmembrane region" description="Helical" evidence="7">
    <location>
        <begin position="41"/>
        <end position="62"/>
    </location>
</feature>
<keyword evidence="5 7" id="KW-1133">Transmembrane helix</keyword>
<feature type="transmembrane region" description="Helical" evidence="7">
    <location>
        <begin position="314"/>
        <end position="340"/>
    </location>
</feature>
<name>A0ABT0ZZS6_9PSEU</name>